<feature type="region of interest" description="Disordered" evidence="1">
    <location>
        <begin position="1"/>
        <end position="39"/>
    </location>
</feature>
<dbReference type="AlphaFoldDB" id="A0A6A4WPE8"/>
<protein>
    <submittedName>
        <fullName evidence="2">LIX1-like protein</fullName>
    </submittedName>
</protein>
<organism evidence="2 3">
    <name type="scientific">Amphibalanus amphitrite</name>
    <name type="common">Striped barnacle</name>
    <name type="synonym">Balanus amphitrite</name>
    <dbReference type="NCBI Taxonomy" id="1232801"/>
    <lineage>
        <taxon>Eukaryota</taxon>
        <taxon>Metazoa</taxon>
        <taxon>Ecdysozoa</taxon>
        <taxon>Arthropoda</taxon>
        <taxon>Crustacea</taxon>
        <taxon>Multicrustacea</taxon>
        <taxon>Cirripedia</taxon>
        <taxon>Thoracica</taxon>
        <taxon>Thoracicalcarea</taxon>
        <taxon>Balanomorpha</taxon>
        <taxon>Balanoidea</taxon>
        <taxon>Balanidae</taxon>
        <taxon>Amphibalaninae</taxon>
        <taxon>Amphibalanus</taxon>
    </lineage>
</organism>
<dbReference type="Proteomes" id="UP000440578">
    <property type="component" value="Unassembled WGS sequence"/>
</dbReference>
<feature type="region of interest" description="Disordered" evidence="1">
    <location>
        <begin position="60"/>
        <end position="90"/>
    </location>
</feature>
<evidence type="ECO:0000313" key="2">
    <source>
        <dbReference type="EMBL" id="KAF0307943.1"/>
    </source>
</evidence>
<evidence type="ECO:0000256" key="1">
    <source>
        <dbReference type="SAM" id="MobiDB-lite"/>
    </source>
</evidence>
<reference evidence="2 3" key="1">
    <citation type="submission" date="2019-07" db="EMBL/GenBank/DDBJ databases">
        <title>Draft genome assembly of a fouling barnacle, Amphibalanus amphitrite (Darwin, 1854): The first reference genome for Thecostraca.</title>
        <authorList>
            <person name="Kim W."/>
        </authorList>
    </citation>
    <scope>NUCLEOTIDE SEQUENCE [LARGE SCALE GENOMIC DNA]</scope>
    <source>
        <strain evidence="2">SNU_AA5</strain>
        <tissue evidence="2">Soma without cirri and trophi</tissue>
    </source>
</reference>
<sequence>MSTRVQPVSAAAGGMKSKAPPVPQGRRAAGSPTGPTGSNAILKEAVDAVVSSFAKHTQGYGRGQVFSRQLSGHRSTTESPPSVHSVHKLSTSVHRPYWTEPGAAC</sequence>
<dbReference type="EMBL" id="VIIS01000526">
    <property type="protein sequence ID" value="KAF0307943.1"/>
    <property type="molecule type" value="Genomic_DNA"/>
</dbReference>
<feature type="compositionally biased region" description="Polar residues" evidence="1">
    <location>
        <begin position="66"/>
        <end position="90"/>
    </location>
</feature>
<keyword evidence="3" id="KW-1185">Reference proteome</keyword>
<accession>A0A6A4WPE8</accession>
<proteinExistence type="predicted"/>
<dbReference type="OrthoDB" id="6250996at2759"/>
<evidence type="ECO:0000313" key="3">
    <source>
        <dbReference type="Proteomes" id="UP000440578"/>
    </source>
</evidence>
<gene>
    <name evidence="2" type="primary">LIX1L</name>
    <name evidence="2" type="ORF">FJT64_020772</name>
</gene>
<name>A0A6A4WPE8_AMPAM</name>
<comment type="caution">
    <text evidence="2">The sequence shown here is derived from an EMBL/GenBank/DDBJ whole genome shotgun (WGS) entry which is preliminary data.</text>
</comment>